<dbReference type="SMART" id="SM00184">
    <property type="entry name" value="RING"/>
    <property type="match status" value="1"/>
</dbReference>
<dbReference type="EC" id="2.3.2.27" evidence="5"/>
<dbReference type="CDD" id="cd16479">
    <property type="entry name" value="RING-H2_synoviolin"/>
    <property type="match status" value="1"/>
</dbReference>
<evidence type="ECO:0000256" key="16">
    <source>
        <dbReference type="SAM" id="Phobius"/>
    </source>
</evidence>
<dbReference type="Pfam" id="PF25563">
    <property type="entry name" value="TPR_SYVN1_N"/>
    <property type="match status" value="2"/>
</dbReference>
<evidence type="ECO:0000256" key="8">
    <source>
        <dbReference type="ARBA" id="ARBA00022723"/>
    </source>
</evidence>
<feature type="transmembrane region" description="Helical" evidence="16">
    <location>
        <begin position="161"/>
        <end position="184"/>
    </location>
</feature>
<keyword evidence="19" id="KW-1185">Reference proteome</keyword>
<evidence type="ECO:0000256" key="4">
    <source>
        <dbReference type="ARBA" id="ARBA00010089"/>
    </source>
</evidence>
<feature type="transmembrane region" description="Helical" evidence="16">
    <location>
        <begin position="123"/>
        <end position="141"/>
    </location>
</feature>
<evidence type="ECO:0000256" key="1">
    <source>
        <dbReference type="ARBA" id="ARBA00000900"/>
    </source>
</evidence>
<dbReference type="Pfam" id="PF13639">
    <property type="entry name" value="zf-RING_2"/>
    <property type="match status" value="1"/>
</dbReference>
<dbReference type="InterPro" id="IPR057992">
    <property type="entry name" value="TPR_SYVN1_N"/>
</dbReference>
<comment type="subcellular location">
    <subcellularLocation>
        <location evidence="2">Endoplasmic reticulum membrane</location>
        <topology evidence="2">Multi-pass membrane protein</topology>
    </subcellularLocation>
</comment>
<evidence type="ECO:0000259" key="17">
    <source>
        <dbReference type="PROSITE" id="PS50089"/>
    </source>
</evidence>
<comment type="pathway">
    <text evidence="3">Protein modification; protein ubiquitination.</text>
</comment>
<evidence type="ECO:0000256" key="15">
    <source>
        <dbReference type="PROSITE-ProRule" id="PRU00175"/>
    </source>
</evidence>
<keyword evidence="13 16" id="KW-1133">Transmembrane helix</keyword>
<keyword evidence="11" id="KW-0256">Endoplasmic reticulum</keyword>
<dbReference type="PANTHER" id="PTHR22763">
    <property type="entry name" value="RING ZINC FINGER PROTEIN"/>
    <property type="match status" value="1"/>
</dbReference>
<dbReference type="SUPFAM" id="SSF57850">
    <property type="entry name" value="RING/U-box"/>
    <property type="match status" value="1"/>
</dbReference>
<keyword evidence="7 16" id="KW-0812">Transmembrane</keyword>
<keyword evidence="8" id="KW-0479">Metal-binding</keyword>
<keyword evidence="9 15" id="KW-0863">Zinc-finger</keyword>
<protein>
    <recommendedName>
        <fullName evidence="5">RING-type E3 ubiquitin transferase</fullName>
        <ecNumber evidence="5">2.3.2.27</ecNumber>
    </recommendedName>
</protein>
<organism evidence="18 19">
    <name type="scientific">Aureococcus anophagefferens</name>
    <name type="common">Harmful bloom alga</name>
    <dbReference type="NCBI Taxonomy" id="44056"/>
    <lineage>
        <taxon>Eukaryota</taxon>
        <taxon>Sar</taxon>
        <taxon>Stramenopiles</taxon>
        <taxon>Ochrophyta</taxon>
        <taxon>Pelagophyceae</taxon>
        <taxon>Pelagomonadales</taxon>
        <taxon>Pelagomonadaceae</taxon>
        <taxon>Aureococcus</taxon>
    </lineage>
</organism>
<evidence type="ECO:0000256" key="2">
    <source>
        <dbReference type="ARBA" id="ARBA00004477"/>
    </source>
</evidence>
<keyword evidence="6" id="KW-0808">Transferase</keyword>
<evidence type="ECO:0000256" key="3">
    <source>
        <dbReference type="ARBA" id="ARBA00004906"/>
    </source>
</evidence>
<keyword evidence="12" id="KW-0862">Zinc</keyword>
<dbReference type="InterPro" id="IPR001841">
    <property type="entry name" value="Znf_RING"/>
</dbReference>
<evidence type="ECO:0000256" key="6">
    <source>
        <dbReference type="ARBA" id="ARBA00022679"/>
    </source>
</evidence>
<evidence type="ECO:0000313" key="19">
    <source>
        <dbReference type="Proteomes" id="UP001363151"/>
    </source>
</evidence>
<evidence type="ECO:0000256" key="12">
    <source>
        <dbReference type="ARBA" id="ARBA00022833"/>
    </source>
</evidence>
<evidence type="ECO:0000256" key="10">
    <source>
        <dbReference type="ARBA" id="ARBA00022786"/>
    </source>
</evidence>
<dbReference type="InterPro" id="IPR058051">
    <property type="entry name" value="Znf_RING_synoviolin"/>
</dbReference>
<sequence length="565" mass="62819">MASWAKYSVLSSLVTSAVVYYAFATREQFYPTVVYLVTSKVCVLCLGNQAIVFTLLVGRISKQLFLGSLREIEVELLYENSRYAITETRVAPRRPRAKRRGTPPPKPRCLALTIFREELTTRVFALFTALLFAKVFHWLVQSRVEHVEHAERVSTLSHYRLGALMLWLYVLDGAALSMCAILCIRNGPSVLLLFGFEFAILAVSLCAAASRYGLFAVEQRLYEGQWTAKGSYVFAVDFVAEVLRFAFYVVFFTIVFTYYGVPLHIVRELWVSYVSLRRRLAAYKRYRALTANMDERFPSATDEELDACGRICIICRDGMDEGKKLPCGHIFHFGCLRLWLQQQQSCPTCRMDIPVDDAPAAGAAAGDAAAARKYARDGVCVVESFFEPVVFAALAREADAKRPALRPETMESVAVGRTGCFLAPADAIVAALSGPEAVGRLRAILGDDRLVPADFPVELRAYPVGAAMGWHKDEALYDEPQLECVLTLCNSSDSETHWENADGSLESKWLPPNSLLVVRAEGASHGVSAVTVGDRVIAKYVLTASPVKLQAWYDNLDSYRDMAQP</sequence>
<dbReference type="Proteomes" id="UP001363151">
    <property type="component" value="Unassembled WGS sequence"/>
</dbReference>
<feature type="transmembrane region" description="Helical" evidence="16">
    <location>
        <begin position="34"/>
        <end position="57"/>
    </location>
</feature>
<evidence type="ECO:0000256" key="5">
    <source>
        <dbReference type="ARBA" id="ARBA00012483"/>
    </source>
</evidence>
<dbReference type="PROSITE" id="PS50089">
    <property type="entry name" value="ZF_RING_2"/>
    <property type="match status" value="1"/>
</dbReference>
<evidence type="ECO:0000256" key="7">
    <source>
        <dbReference type="ARBA" id="ARBA00022692"/>
    </source>
</evidence>
<proteinExistence type="inferred from homology"/>
<dbReference type="Gene3D" id="3.30.40.10">
    <property type="entry name" value="Zinc/RING finger domain, C3HC4 (zinc finger)"/>
    <property type="match status" value="1"/>
</dbReference>
<feature type="domain" description="RING-type" evidence="17">
    <location>
        <begin position="312"/>
        <end position="350"/>
    </location>
</feature>
<dbReference type="EMBL" id="JBBJCI010000177">
    <property type="protein sequence ID" value="KAK7241592.1"/>
    <property type="molecule type" value="Genomic_DNA"/>
</dbReference>
<evidence type="ECO:0000313" key="18">
    <source>
        <dbReference type="EMBL" id="KAK7241592.1"/>
    </source>
</evidence>
<evidence type="ECO:0000256" key="14">
    <source>
        <dbReference type="ARBA" id="ARBA00023136"/>
    </source>
</evidence>
<dbReference type="InterPro" id="IPR013083">
    <property type="entry name" value="Znf_RING/FYVE/PHD"/>
</dbReference>
<comment type="caution">
    <text evidence="18">The sequence shown here is derived from an EMBL/GenBank/DDBJ whole genome shotgun (WGS) entry which is preliminary data.</text>
</comment>
<gene>
    <name evidence="18" type="primary">SYVN1</name>
    <name evidence="18" type="ORF">SO694_0017104</name>
</gene>
<evidence type="ECO:0000256" key="13">
    <source>
        <dbReference type="ARBA" id="ARBA00022989"/>
    </source>
</evidence>
<comment type="catalytic activity">
    <reaction evidence="1">
        <text>S-ubiquitinyl-[E2 ubiquitin-conjugating enzyme]-L-cysteine + [acceptor protein]-L-lysine = [E2 ubiquitin-conjugating enzyme]-L-cysteine + N(6)-ubiquitinyl-[acceptor protein]-L-lysine.</text>
        <dbReference type="EC" id="2.3.2.27"/>
    </reaction>
</comment>
<keyword evidence="10" id="KW-0833">Ubl conjugation pathway</keyword>
<accession>A0ABR1FZA6</accession>
<name>A0ABR1FZA6_AURAN</name>
<feature type="transmembrane region" description="Helical" evidence="16">
    <location>
        <begin position="191"/>
        <end position="212"/>
    </location>
</feature>
<evidence type="ECO:0000256" key="9">
    <source>
        <dbReference type="ARBA" id="ARBA00022771"/>
    </source>
</evidence>
<dbReference type="Gene3D" id="2.60.120.620">
    <property type="entry name" value="q2cbj1_9rhob like domain"/>
    <property type="match status" value="1"/>
</dbReference>
<dbReference type="PANTHER" id="PTHR22763:SF184">
    <property type="entry name" value="E3 UBIQUITIN-PROTEIN LIGASE SYNOVIOLIN"/>
    <property type="match status" value="1"/>
</dbReference>
<feature type="transmembrane region" description="Helical" evidence="16">
    <location>
        <begin position="232"/>
        <end position="259"/>
    </location>
</feature>
<dbReference type="InterPro" id="IPR050731">
    <property type="entry name" value="HRD1_E3_ubiq-ligases"/>
</dbReference>
<reference evidence="18 19" key="1">
    <citation type="submission" date="2024-03" db="EMBL/GenBank/DDBJ databases">
        <title>Aureococcus anophagefferens CCMP1851 and Kratosvirus quantuckense: Draft genome of a second virus-susceptible host strain in the model system.</title>
        <authorList>
            <person name="Chase E."/>
            <person name="Truchon A.R."/>
            <person name="Schepens W."/>
            <person name="Wilhelm S.W."/>
        </authorList>
    </citation>
    <scope>NUCLEOTIDE SEQUENCE [LARGE SCALE GENOMIC DNA]</scope>
    <source>
        <strain evidence="18 19">CCMP1851</strain>
    </source>
</reference>
<evidence type="ECO:0000256" key="11">
    <source>
        <dbReference type="ARBA" id="ARBA00022824"/>
    </source>
</evidence>
<keyword evidence="14 16" id="KW-0472">Membrane</keyword>
<comment type="similarity">
    <text evidence="4">Belongs to the HRD1 family.</text>
</comment>